<evidence type="ECO:0000313" key="2">
    <source>
        <dbReference type="EMBL" id="MDR6244383.1"/>
    </source>
</evidence>
<gene>
    <name evidence="2" type="ORF">JOC58_002276</name>
</gene>
<dbReference type="Proteomes" id="UP001185028">
    <property type="component" value="Unassembled WGS sequence"/>
</dbReference>
<name>A0ABU1IYP2_9BACL</name>
<protein>
    <recommendedName>
        <fullName evidence="1">DUF7716 domain-containing protein</fullName>
    </recommendedName>
</protein>
<organism evidence="2 3">
    <name type="scientific">Paenibacillus hunanensis</name>
    <dbReference type="NCBI Taxonomy" id="539262"/>
    <lineage>
        <taxon>Bacteria</taxon>
        <taxon>Bacillati</taxon>
        <taxon>Bacillota</taxon>
        <taxon>Bacilli</taxon>
        <taxon>Bacillales</taxon>
        <taxon>Paenibacillaceae</taxon>
        <taxon>Paenibacillus</taxon>
    </lineage>
</organism>
<sequence length="159" mass="18792">MSRYEDRLNDYNRRQHADKLIFHTLGELVAMCGKLHNTWLYTNVDKWEQDPLHTPIYYFNEEWLEDQLAEGQATENERGDIVTHELRDAGLQSWFEMATFEDVVEVLHDAGEPVTLPMIVIALKYYYEYDAFLDYDDVEARLQLHDVLKQVADEQTSES</sequence>
<proteinExistence type="predicted"/>
<dbReference type="Pfam" id="PF24832">
    <property type="entry name" value="DUF7716"/>
    <property type="match status" value="1"/>
</dbReference>
<evidence type="ECO:0000313" key="3">
    <source>
        <dbReference type="Proteomes" id="UP001185028"/>
    </source>
</evidence>
<accession>A0ABU1IYP2</accession>
<comment type="caution">
    <text evidence="2">The sequence shown here is derived from an EMBL/GenBank/DDBJ whole genome shotgun (WGS) entry which is preliminary data.</text>
</comment>
<dbReference type="EMBL" id="JAVDQH010000008">
    <property type="protein sequence ID" value="MDR6244383.1"/>
    <property type="molecule type" value="Genomic_DNA"/>
</dbReference>
<dbReference type="InterPro" id="IPR056133">
    <property type="entry name" value="DUF7716"/>
</dbReference>
<evidence type="ECO:0000259" key="1">
    <source>
        <dbReference type="Pfam" id="PF24832"/>
    </source>
</evidence>
<reference evidence="2 3" key="1">
    <citation type="submission" date="2023-07" db="EMBL/GenBank/DDBJ databases">
        <title>Genomic Encyclopedia of Type Strains, Phase IV (KMG-IV): sequencing the most valuable type-strain genomes for metagenomic binning, comparative biology and taxonomic classification.</title>
        <authorList>
            <person name="Goeker M."/>
        </authorList>
    </citation>
    <scope>NUCLEOTIDE SEQUENCE [LARGE SCALE GENOMIC DNA]</scope>
    <source>
        <strain evidence="2 3">DSM 22170</strain>
    </source>
</reference>
<keyword evidence="3" id="KW-1185">Reference proteome</keyword>
<dbReference type="RefSeq" id="WP_188773794.1">
    <property type="nucleotide sequence ID" value="NZ_BMMB01000001.1"/>
</dbReference>
<feature type="domain" description="DUF7716" evidence="1">
    <location>
        <begin position="75"/>
        <end position="134"/>
    </location>
</feature>